<dbReference type="AlphaFoldDB" id="A0A1I7RYE4"/>
<sequence>MSRPHLLTPAETFEKYERRSPAFHSPIPATSTPNESIIFVGDANALTERKVPFGWIICVAVSVPVFIMVVLFAAVWLQELGWI</sequence>
<dbReference type="WBParaSite" id="BXY_0576100.1">
    <property type="protein sequence ID" value="BXY_0576100.1"/>
    <property type="gene ID" value="BXY_0576100"/>
</dbReference>
<proteinExistence type="predicted"/>
<dbReference type="SMR" id="A0A1I7RYE4"/>
<evidence type="ECO:0000256" key="1">
    <source>
        <dbReference type="SAM" id="Phobius"/>
    </source>
</evidence>
<dbReference type="Proteomes" id="UP000095284">
    <property type="component" value="Unplaced"/>
</dbReference>
<keyword evidence="1" id="KW-0472">Membrane</keyword>
<evidence type="ECO:0000313" key="4">
    <source>
        <dbReference type="Proteomes" id="UP000659654"/>
    </source>
</evidence>
<protein>
    <submittedName>
        <fullName evidence="2">(pine wood nematode) hypothetical protein</fullName>
    </submittedName>
</protein>
<dbReference type="Proteomes" id="UP000659654">
    <property type="component" value="Unassembled WGS sequence"/>
</dbReference>
<keyword evidence="1" id="KW-0812">Transmembrane</keyword>
<gene>
    <name evidence="2" type="ORF">BXYJ_LOCUS1750</name>
</gene>
<keyword evidence="4" id="KW-1185">Reference proteome</keyword>
<dbReference type="OrthoDB" id="5788260at2759"/>
<evidence type="ECO:0000313" key="3">
    <source>
        <dbReference type="Proteomes" id="UP000095284"/>
    </source>
</evidence>
<feature type="transmembrane region" description="Helical" evidence="1">
    <location>
        <begin position="53"/>
        <end position="77"/>
    </location>
</feature>
<dbReference type="EMBL" id="CAJFCV020000001">
    <property type="protein sequence ID" value="CAG9085665.1"/>
    <property type="molecule type" value="Genomic_DNA"/>
</dbReference>
<keyword evidence="1" id="KW-1133">Transmembrane helix</keyword>
<dbReference type="eggNOG" id="ENOG502SEV7">
    <property type="taxonomic scope" value="Eukaryota"/>
</dbReference>
<reference evidence="2" key="2">
    <citation type="submission" date="2020-09" db="EMBL/GenBank/DDBJ databases">
        <authorList>
            <person name="Kikuchi T."/>
        </authorList>
    </citation>
    <scope>NUCLEOTIDE SEQUENCE</scope>
    <source>
        <strain evidence="2">Ka4C1</strain>
    </source>
</reference>
<dbReference type="EMBL" id="CAJFDI010000001">
    <property type="protein sequence ID" value="CAD5210068.1"/>
    <property type="molecule type" value="Genomic_DNA"/>
</dbReference>
<dbReference type="Proteomes" id="UP000582659">
    <property type="component" value="Unassembled WGS sequence"/>
</dbReference>
<name>A0A1I7RYE4_BURXY</name>
<evidence type="ECO:0000313" key="2">
    <source>
        <dbReference type="EMBL" id="CAD5210068.1"/>
    </source>
</evidence>
<evidence type="ECO:0000313" key="5">
    <source>
        <dbReference type="WBParaSite" id="BXY_0576100.1"/>
    </source>
</evidence>
<accession>A0A1I7RYE4</accession>
<reference evidence="5" key="1">
    <citation type="submission" date="2016-11" db="UniProtKB">
        <authorList>
            <consortium name="WormBaseParasite"/>
        </authorList>
    </citation>
    <scope>IDENTIFICATION</scope>
</reference>
<organism evidence="3 5">
    <name type="scientific">Bursaphelenchus xylophilus</name>
    <name type="common">Pinewood nematode worm</name>
    <name type="synonym">Aphelenchoides xylophilus</name>
    <dbReference type="NCBI Taxonomy" id="6326"/>
    <lineage>
        <taxon>Eukaryota</taxon>
        <taxon>Metazoa</taxon>
        <taxon>Ecdysozoa</taxon>
        <taxon>Nematoda</taxon>
        <taxon>Chromadorea</taxon>
        <taxon>Rhabditida</taxon>
        <taxon>Tylenchina</taxon>
        <taxon>Tylenchomorpha</taxon>
        <taxon>Aphelenchoidea</taxon>
        <taxon>Aphelenchoididae</taxon>
        <taxon>Bursaphelenchus</taxon>
    </lineage>
</organism>